<comment type="caution">
    <text evidence="1">The sequence shown here is derived from an EMBL/GenBank/DDBJ whole genome shotgun (WGS) entry which is preliminary data.</text>
</comment>
<name>A0A162RJ96_9CRUS</name>
<accession>A0A162RJ96</accession>
<protein>
    <submittedName>
        <fullName evidence="1">Uncharacterized protein</fullName>
    </submittedName>
</protein>
<proteinExistence type="predicted"/>
<evidence type="ECO:0000313" key="2">
    <source>
        <dbReference type="Proteomes" id="UP000076858"/>
    </source>
</evidence>
<gene>
    <name evidence="1" type="ORF">APZ42_012728</name>
</gene>
<sequence>MFQTVSWFKMSSITRIIYEIETEFYVYFDNGDIKREKLALQAIDYETYLDAVNLHRKNYMAKNWIHSQTQLLHEKTILKEQQFNDILKKHISTPKTISMEVHICVEKPNSGWHRFIPEESRKLYSFEF</sequence>
<dbReference type="EMBL" id="LRGB01000153">
    <property type="protein sequence ID" value="KZS20553.1"/>
    <property type="molecule type" value="Genomic_DNA"/>
</dbReference>
<keyword evidence="2" id="KW-1185">Reference proteome</keyword>
<reference evidence="1 2" key="1">
    <citation type="submission" date="2016-03" db="EMBL/GenBank/DDBJ databases">
        <title>EvidentialGene: Evidence-directed Construction of Genes on Genomes.</title>
        <authorList>
            <person name="Gilbert D.G."/>
            <person name="Choi J.-H."/>
            <person name="Mockaitis K."/>
            <person name="Colbourne J."/>
            <person name="Pfrender M."/>
        </authorList>
    </citation>
    <scope>NUCLEOTIDE SEQUENCE [LARGE SCALE GENOMIC DNA]</scope>
    <source>
        <strain evidence="1 2">Xinb3</strain>
        <tissue evidence="1">Complete organism</tissue>
    </source>
</reference>
<dbReference type="AlphaFoldDB" id="A0A162RJ96"/>
<evidence type="ECO:0000313" key="1">
    <source>
        <dbReference type="EMBL" id="KZS20553.1"/>
    </source>
</evidence>
<dbReference type="Proteomes" id="UP000076858">
    <property type="component" value="Unassembled WGS sequence"/>
</dbReference>
<organism evidence="1 2">
    <name type="scientific">Daphnia magna</name>
    <dbReference type="NCBI Taxonomy" id="35525"/>
    <lineage>
        <taxon>Eukaryota</taxon>
        <taxon>Metazoa</taxon>
        <taxon>Ecdysozoa</taxon>
        <taxon>Arthropoda</taxon>
        <taxon>Crustacea</taxon>
        <taxon>Branchiopoda</taxon>
        <taxon>Diplostraca</taxon>
        <taxon>Cladocera</taxon>
        <taxon>Anomopoda</taxon>
        <taxon>Daphniidae</taxon>
        <taxon>Daphnia</taxon>
    </lineage>
</organism>